<dbReference type="AlphaFoldDB" id="A0AAV0CUN3"/>
<dbReference type="Proteomes" id="UP001152523">
    <property type="component" value="Unassembled WGS sequence"/>
</dbReference>
<proteinExistence type="predicted"/>
<dbReference type="PANTHER" id="PTHR48258">
    <property type="entry name" value="DUF4218 DOMAIN-CONTAINING PROTEIN-RELATED"/>
    <property type="match status" value="1"/>
</dbReference>
<sequence length="210" mass="24192">MNYIPWLRQQLEKEEMTHFKRLANGPDSDALAYKAYAVNGYIFYTADAEANSSTQNSGVSVNAVTSFRSSAKDKNLVDEEVTYYGIVKEILELNYYDFRQTVFYCDWVRIEDKVNGCVVDPESNLIFVNFARFRRNSSEDDEPFIHASEATQVFYCKDETRDAWHLVLESPKRLSHHVDAYQDPFIFTETTCNNSLTNLILAENSGPDND</sequence>
<keyword evidence="3" id="KW-1185">Reference proteome</keyword>
<dbReference type="EMBL" id="CAMAPF010000045">
    <property type="protein sequence ID" value="CAH9084005.1"/>
    <property type="molecule type" value="Genomic_DNA"/>
</dbReference>
<dbReference type="Pfam" id="PF13952">
    <property type="entry name" value="DUF4216"/>
    <property type="match status" value="1"/>
</dbReference>
<organism evidence="2 3">
    <name type="scientific">Cuscuta epithymum</name>
    <dbReference type="NCBI Taxonomy" id="186058"/>
    <lineage>
        <taxon>Eukaryota</taxon>
        <taxon>Viridiplantae</taxon>
        <taxon>Streptophyta</taxon>
        <taxon>Embryophyta</taxon>
        <taxon>Tracheophyta</taxon>
        <taxon>Spermatophyta</taxon>
        <taxon>Magnoliopsida</taxon>
        <taxon>eudicotyledons</taxon>
        <taxon>Gunneridae</taxon>
        <taxon>Pentapetalae</taxon>
        <taxon>asterids</taxon>
        <taxon>lamiids</taxon>
        <taxon>Solanales</taxon>
        <taxon>Convolvulaceae</taxon>
        <taxon>Cuscuteae</taxon>
        <taxon>Cuscuta</taxon>
        <taxon>Cuscuta subgen. Cuscuta</taxon>
    </lineage>
</organism>
<protein>
    <recommendedName>
        <fullName evidence="1">DUF4216 domain-containing protein</fullName>
    </recommendedName>
</protein>
<gene>
    <name evidence="2" type="ORF">CEPIT_LOCUS8762</name>
</gene>
<evidence type="ECO:0000259" key="1">
    <source>
        <dbReference type="Pfam" id="PF13952"/>
    </source>
</evidence>
<evidence type="ECO:0000313" key="2">
    <source>
        <dbReference type="EMBL" id="CAH9084005.1"/>
    </source>
</evidence>
<feature type="domain" description="DUF4216" evidence="1">
    <location>
        <begin position="91"/>
        <end position="167"/>
    </location>
</feature>
<dbReference type="InterPro" id="IPR025312">
    <property type="entry name" value="DUF4216"/>
</dbReference>
<reference evidence="2" key="1">
    <citation type="submission" date="2022-07" db="EMBL/GenBank/DDBJ databases">
        <authorList>
            <person name="Macas J."/>
            <person name="Novak P."/>
            <person name="Neumann P."/>
        </authorList>
    </citation>
    <scope>NUCLEOTIDE SEQUENCE</scope>
</reference>
<accession>A0AAV0CUN3</accession>
<evidence type="ECO:0000313" key="3">
    <source>
        <dbReference type="Proteomes" id="UP001152523"/>
    </source>
</evidence>
<comment type="caution">
    <text evidence="2">The sequence shown here is derived from an EMBL/GenBank/DDBJ whole genome shotgun (WGS) entry which is preliminary data.</text>
</comment>
<name>A0AAV0CUN3_9ASTE</name>